<dbReference type="KEGG" id="dpr:Despr_0504"/>
<organism evidence="7 8">
    <name type="scientific">Desulfobulbus propionicus (strain ATCC 33891 / DSM 2032 / VKM B-1956 / 1pr3)</name>
    <dbReference type="NCBI Taxonomy" id="577650"/>
    <lineage>
        <taxon>Bacteria</taxon>
        <taxon>Pseudomonadati</taxon>
        <taxon>Thermodesulfobacteriota</taxon>
        <taxon>Desulfobulbia</taxon>
        <taxon>Desulfobulbales</taxon>
        <taxon>Desulfobulbaceae</taxon>
        <taxon>Desulfobulbus</taxon>
    </lineage>
</organism>
<dbReference type="PANTHER" id="PTHR10010:SF46">
    <property type="entry name" value="SODIUM-DEPENDENT PHOSPHATE TRANSPORT PROTEIN 2B"/>
    <property type="match status" value="1"/>
</dbReference>
<dbReference type="Proteomes" id="UP000006365">
    <property type="component" value="Chromosome"/>
</dbReference>
<keyword evidence="5 6" id="KW-0472">Membrane</keyword>
<keyword evidence="4 6" id="KW-1133">Transmembrane helix</keyword>
<feature type="transmembrane region" description="Helical" evidence="6">
    <location>
        <begin position="216"/>
        <end position="237"/>
    </location>
</feature>
<evidence type="ECO:0000256" key="3">
    <source>
        <dbReference type="ARBA" id="ARBA00022692"/>
    </source>
</evidence>
<dbReference type="EMBL" id="CP002364">
    <property type="protein sequence ID" value="ADW16684.1"/>
    <property type="molecule type" value="Genomic_DNA"/>
</dbReference>
<evidence type="ECO:0000256" key="6">
    <source>
        <dbReference type="SAM" id="Phobius"/>
    </source>
</evidence>
<dbReference type="RefSeq" id="WP_015723231.1">
    <property type="nucleotide sequence ID" value="NC_014972.1"/>
</dbReference>
<dbReference type="AlphaFoldDB" id="A0A7U3YJT2"/>
<reference evidence="7 8" key="1">
    <citation type="journal article" date="2011" name="Stand. Genomic Sci.">
        <title>Complete genome sequence of Desulfobulbus propionicus type strain (1pr3).</title>
        <authorList>
            <person name="Pagani I."/>
            <person name="Lapidus A."/>
            <person name="Nolan M."/>
            <person name="Lucas S."/>
            <person name="Hammon N."/>
            <person name="Deshpande S."/>
            <person name="Cheng J.F."/>
            <person name="Chertkov O."/>
            <person name="Davenport K."/>
            <person name="Tapia R."/>
            <person name="Han C."/>
            <person name="Goodwin L."/>
            <person name="Pitluck S."/>
            <person name="Liolios K."/>
            <person name="Mavromatis K."/>
            <person name="Ivanova N."/>
            <person name="Mikhailova N."/>
            <person name="Pati A."/>
            <person name="Chen A."/>
            <person name="Palaniappan K."/>
            <person name="Land M."/>
            <person name="Hauser L."/>
            <person name="Chang Y.J."/>
            <person name="Jeffries C.D."/>
            <person name="Detter J.C."/>
            <person name="Brambilla E."/>
            <person name="Kannan K.P."/>
            <person name="Djao O.D."/>
            <person name="Rohde M."/>
            <person name="Pukall R."/>
            <person name="Spring S."/>
            <person name="Goker M."/>
            <person name="Sikorski J."/>
            <person name="Woyke T."/>
            <person name="Bristow J."/>
            <person name="Eisen J.A."/>
            <person name="Markowitz V."/>
            <person name="Hugenholtz P."/>
            <person name="Kyrpides N.C."/>
            <person name="Klenk H.P."/>
        </authorList>
    </citation>
    <scope>NUCLEOTIDE SEQUENCE [LARGE SCALE GENOMIC DNA]</scope>
    <source>
        <strain evidence="8">ATCC 33891 / DSM 2032 / 1pr3</strain>
    </source>
</reference>
<keyword evidence="8" id="KW-1185">Reference proteome</keyword>
<evidence type="ECO:0000256" key="5">
    <source>
        <dbReference type="ARBA" id="ARBA00023136"/>
    </source>
</evidence>
<feature type="transmembrane region" description="Helical" evidence="6">
    <location>
        <begin position="85"/>
        <end position="108"/>
    </location>
</feature>
<feature type="transmembrane region" description="Helical" evidence="6">
    <location>
        <begin position="177"/>
        <end position="210"/>
    </location>
</feature>
<dbReference type="GO" id="GO:0005436">
    <property type="term" value="F:sodium:phosphate symporter activity"/>
    <property type="evidence" value="ECO:0007669"/>
    <property type="project" value="InterPro"/>
</dbReference>
<dbReference type="PANTHER" id="PTHR10010">
    <property type="entry name" value="SOLUTE CARRIER FAMILY 34 SODIUM PHOSPHATE , MEMBER 2-RELATED"/>
    <property type="match status" value="1"/>
</dbReference>
<evidence type="ECO:0000256" key="4">
    <source>
        <dbReference type="ARBA" id="ARBA00022989"/>
    </source>
</evidence>
<comment type="subcellular location">
    <subcellularLocation>
        <location evidence="1">Cell membrane</location>
        <topology evidence="1">Multi-pass membrane protein</topology>
    </subcellularLocation>
</comment>
<feature type="transmembrane region" description="Helical" evidence="6">
    <location>
        <begin position="12"/>
        <end position="32"/>
    </location>
</feature>
<keyword evidence="2" id="KW-1003">Cell membrane</keyword>
<keyword evidence="3 6" id="KW-0812">Transmembrane</keyword>
<feature type="transmembrane region" description="Helical" evidence="6">
    <location>
        <begin position="282"/>
        <end position="307"/>
    </location>
</feature>
<evidence type="ECO:0000256" key="2">
    <source>
        <dbReference type="ARBA" id="ARBA00022475"/>
    </source>
</evidence>
<dbReference type="GO" id="GO:0044341">
    <property type="term" value="P:sodium-dependent phosphate transport"/>
    <property type="evidence" value="ECO:0007669"/>
    <property type="project" value="InterPro"/>
</dbReference>
<sequence>MWTLFDGWKFLAGLGIFLFGMFMMEESVKLLAGRSFKTLIRRFTDSRLKGLLTGFVTTSILQSSSAVSLMVLAFVGAGLMTLANAIAVLMGAMVGTTCTAWIVALVGFQFKIDVFALPLIGIGGLGLIFFSGSSRYVNVSKLLAAFGFLFHGLDFMKTSVEAFAAAVDLSFLPDVGLWVYVLAGVVLTAAMQSSSATIAIILTALFSNIIDFREGSALVIGANVGTTITVLLGAIGGIPAKKQTAASSLIFNAVTAVVVVPLLSPMSWIIHDLFALGDNPVLAIALFHTLFNVLGVLLFFPWISVLVHLLHRFFPEQQTVLTRYIHNTPPQVPEAALAALRNEVLHQLLLSIRYLGIRYGLRAAGSGLAALPPPSSGVADTPLTYGDLERLHAEIFTFYARIQAEAIDPQEAAQLEPIIRSSRSTMNVVRNLYELRSEIEDIGQEDNPFLLKAHGEFRDRLAHLWRTIEGIAAESRAEVQEEELRLLFQGVEEADKQFLRSCAGAVAQRAIREQDVTRLLMVNRFLTQSSRMVVLSMQNLIMRPLPAPQPAAS</sequence>
<proteinExistence type="predicted"/>
<protein>
    <submittedName>
        <fullName evidence="7">Na/Pi-cotransporter II-related protein</fullName>
    </submittedName>
</protein>
<feature type="transmembrane region" description="Helical" evidence="6">
    <location>
        <begin position="249"/>
        <end position="270"/>
    </location>
</feature>
<evidence type="ECO:0000313" key="7">
    <source>
        <dbReference type="EMBL" id="ADW16684.1"/>
    </source>
</evidence>
<feature type="transmembrane region" description="Helical" evidence="6">
    <location>
        <begin position="115"/>
        <end position="133"/>
    </location>
</feature>
<evidence type="ECO:0000313" key="8">
    <source>
        <dbReference type="Proteomes" id="UP000006365"/>
    </source>
</evidence>
<dbReference type="InterPro" id="IPR003841">
    <property type="entry name" value="Na/Pi_transpt"/>
</dbReference>
<feature type="transmembrane region" description="Helical" evidence="6">
    <location>
        <begin position="52"/>
        <end position="79"/>
    </location>
</feature>
<dbReference type="NCBIfam" id="NF037997">
    <property type="entry name" value="Na_Pi_symport"/>
    <property type="match status" value="1"/>
</dbReference>
<evidence type="ECO:0000256" key="1">
    <source>
        <dbReference type="ARBA" id="ARBA00004651"/>
    </source>
</evidence>
<name>A0A7U3YJT2_DESPD</name>
<gene>
    <name evidence="7" type="ordered locus">Despr_0504</name>
</gene>
<dbReference type="GO" id="GO:0005886">
    <property type="term" value="C:plasma membrane"/>
    <property type="evidence" value="ECO:0007669"/>
    <property type="project" value="UniProtKB-SubCell"/>
</dbReference>
<accession>A0A7U3YJT2</accession>
<dbReference type="Pfam" id="PF02690">
    <property type="entry name" value="Na_Pi_cotrans"/>
    <property type="match status" value="2"/>
</dbReference>